<dbReference type="EMBL" id="HBIV01037182">
    <property type="protein sequence ID" value="CAE0674744.1"/>
    <property type="molecule type" value="Transcribed_RNA"/>
</dbReference>
<feature type="region of interest" description="Disordered" evidence="1">
    <location>
        <begin position="381"/>
        <end position="441"/>
    </location>
</feature>
<evidence type="ECO:0000313" key="2">
    <source>
        <dbReference type="EMBL" id="CAE0674744.1"/>
    </source>
</evidence>
<proteinExistence type="predicted"/>
<name>A0A6U2ZEM7_9EUKA</name>
<protein>
    <submittedName>
        <fullName evidence="2">Uncharacterized protein</fullName>
    </submittedName>
</protein>
<evidence type="ECO:0000256" key="1">
    <source>
        <dbReference type="SAM" id="MobiDB-lite"/>
    </source>
</evidence>
<dbReference type="AlphaFoldDB" id="A0A6U2ZEM7"/>
<feature type="compositionally biased region" description="Basic and acidic residues" evidence="1">
    <location>
        <begin position="389"/>
        <end position="409"/>
    </location>
</feature>
<feature type="compositionally biased region" description="Basic and acidic residues" evidence="1">
    <location>
        <begin position="421"/>
        <end position="430"/>
    </location>
</feature>
<reference evidence="2" key="1">
    <citation type="submission" date="2021-01" db="EMBL/GenBank/DDBJ databases">
        <authorList>
            <person name="Corre E."/>
            <person name="Pelletier E."/>
            <person name="Niang G."/>
            <person name="Scheremetjew M."/>
            <person name="Finn R."/>
            <person name="Kale V."/>
            <person name="Holt S."/>
            <person name="Cochrane G."/>
            <person name="Meng A."/>
            <person name="Brown T."/>
            <person name="Cohen L."/>
        </authorList>
    </citation>
    <scope>NUCLEOTIDE SEQUENCE</scope>
    <source>
        <strain evidence="2">CCCM811</strain>
    </source>
</reference>
<gene>
    <name evidence="2" type="ORF">LGLO00237_LOCUS26518</name>
</gene>
<organism evidence="2">
    <name type="scientific">Lotharella globosa</name>
    <dbReference type="NCBI Taxonomy" id="91324"/>
    <lineage>
        <taxon>Eukaryota</taxon>
        <taxon>Sar</taxon>
        <taxon>Rhizaria</taxon>
        <taxon>Cercozoa</taxon>
        <taxon>Chlorarachniophyceae</taxon>
        <taxon>Lotharella</taxon>
    </lineage>
</organism>
<sequence>MAGGEMKLQMPPTAPKMLQMPPTAPKMPSPMPSSPQMKVQHKVPQQGWYVPEDKWGRFRFTKGAAKKGCSPTGAHPVWFCSKCKEEGKPALLPLSEFMPYGPECGSPNNKENNKMWSRYMLSGCVYLCKKHADSHIQFMKQRREEVASKKKEEAMLEASKQDGTPGVYKRFKLPKKQDLSMKKLQNALTNVLKKFSPKASIAVLMTHEDDPGNLASFHVGNALDSFCSDAYVRSLFLLCGSRQPQGHHLAVLNQGHDLILQQMQNITKQYGLLVRQLQNVTRQQQVQNITKQYGLIVSQLQNVANRSPSVLDGSVGQRPALQGVPGVQVGQGVAGVQGVQGVPGMPPMPAVSVTGMTVGVDAHGVAMPSAQLASQMPFVESPAVPTADNKIRDLSEKDHKDGQPKDMSADKGPGVPMDPSDSNKRQRDDLQGDNPAKRVKQ</sequence>
<accession>A0A6U2ZEM7</accession>